<protein>
    <recommendedName>
        <fullName evidence="4">acetolactate synthase</fullName>
        <ecNumber evidence="4">2.2.1.6</ecNumber>
    </recommendedName>
</protein>
<comment type="pathway">
    <text evidence="1">Amino-acid biosynthesis; L-isoleucine biosynthesis; L-isoleucine from 2-oxobutanoate: step 1/4.</text>
</comment>
<dbReference type="GO" id="GO:0030976">
    <property type="term" value="F:thiamine pyrophosphate binding"/>
    <property type="evidence" value="ECO:0007669"/>
    <property type="project" value="InterPro"/>
</dbReference>
<name>A0A7I9WJ73_9MYCO</name>
<accession>A0A7I9WJ73</accession>
<evidence type="ECO:0000259" key="12">
    <source>
        <dbReference type="Pfam" id="PF02775"/>
    </source>
</evidence>
<sequence length="539" mass="56010">MKVYEQVATLLSQHGVQTMFGLLGDANMYLAAAFEAAGGRFVRAAHEAGAVSMADGYARMTQRWSVATVTHGPGFTNSLTALLEAARFSTPVLVITGDTPSEATHMQRLDIAALCASVGVAHERVHRPDTVARDVTRAIHRLESTNSPVVLNIPVPITLTDNNTGPVPPVAPLAWSVPVAQPDDDALDAALGLAASAARPVIVAGRGVVDSGAEASVLALADALGAGLFTSGLGIGLFAAHPRNLGIMGSIAHEEATPILMDCDCVIAVGTSLNKYTSLGGEILDGKSLIHIDVDPVKLGWYVTPTCGLVGDAASVATVMADGIRQSQLPEKKTWKQRCQKASEAMKQWTPPDDKTGADTVDIRVATARLDAILPPDCVTVSDVGRFIAGSWPHLTKVAPGRFTAMTGFGSIGLGVAGAIGAAVSAAGTTTVVLVGDGGFMMNVSELATAVRERLPMVLAVFNDGAYGAEYHKLIDEGLSAQHSYNVWPDIACTAAGLGAGAITIRTLEDFEPAARAIAELAGPLVLDIRLDPTHHLVF</sequence>
<evidence type="ECO:0000259" key="11">
    <source>
        <dbReference type="Pfam" id="PF00205"/>
    </source>
</evidence>
<dbReference type="Pfam" id="PF02776">
    <property type="entry name" value="TPP_enzyme_N"/>
    <property type="match status" value="1"/>
</dbReference>
<dbReference type="GO" id="GO:0009097">
    <property type="term" value="P:isoleucine biosynthetic process"/>
    <property type="evidence" value="ECO:0007669"/>
    <property type="project" value="UniProtKB-UniPathway"/>
</dbReference>
<evidence type="ECO:0000256" key="7">
    <source>
        <dbReference type="ARBA" id="ARBA00023052"/>
    </source>
</evidence>
<dbReference type="GO" id="GO:0003984">
    <property type="term" value="F:acetolactate synthase activity"/>
    <property type="evidence" value="ECO:0007669"/>
    <property type="project" value="UniProtKB-EC"/>
</dbReference>
<keyword evidence="8" id="KW-0028">Amino-acid biosynthesis</keyword>
<dbReference type="GO" id="GO:0000287">
    <property type="term" value="F:magnesium ion binding"/>
    <property type="evidence" value="ECO:0007669"/>
    <property type="project" value="InterPro"/>
</dbReference>
<evidence type="ECO:0000256" key="2">
    <source>
        <dbReference type="ARBA" id="ARBA00005025"/>
    </source>
</evidence>
<reference evidence="14 15" key="1">
    <citation type="journal article" date="2019" name="Emerg. Microbes Infect.">
        <title>Comprehensive subspecies identification of 175 nontuberculous mycobacteria species based on 7547 genomic profiles.</title>
        <authorList>
            <person name="Matsumoto Y."/>
            <person name="Kinjo T."/>
            <person name="Motooka D."/>
            <person name="Nabeya D."/>
            <person name="Jung N."/>
            <person name="Uechi K."/>
            <person name="Horii T."/>
            <person name="Iida T."/>
            <person name="Fujita J."/>
            <person name="Nakamura S."/>
        </authorList>
    </citation>
    <scope>NUCLEOTIDE SEQUENCE [LARGE SCALE GENOMIC DNA]</scope>
    <source>
        <strain evidence="14 15">JCM 13392</strain>
    </source>
</reference>
<keyword evidence="6" id="KW-0274">FAD</keyword>
<dbReference type="GO" id="GO:0009099">
    <property type="term" value="P:L-valine biosynthetic process"/>
    <property type="evidence" value="ECO:0007669"/>
    <property type="project" value="UniProtKB-UniPathway"/>
</dbReference>
<gene>
    <name evidence="14" type="ORF">MMUR_18390</name>
</gene>
<evidence type="ECO:0000256" key="4">
    <source>
        <dbReference type="ARBA" id="ARBA00013145"/>
    </source>
</evidence>
<organism evidence="14 15">
    <name type="scientific">Mycolicibacterium murale</name>
    <dbReference type="NCBI Taxonomy" id="182220"/>
    <lineage>
        <taxon>Bacteria</taxon>
        <taxon>Bacillati</taxon>
        <taxon>Actinomycetota</taxon>
        <taxon>Actinomycetes</taxon>
        <taxon>Mycobacteriales</taxon>
        <taxon>Mycobacteriaceae</taxon>
        <taxon>Mycolicibacterium</taxon>
    </lineage>
</organism>
<evidence type="ECO:0000256" key="5">
    <source>
        <dbReference type="ARBA" id="ARBA00022630"/>
    </source>
</evidence>
<dbReference type="GO" id="GO:0050660">
    <property type="term" value="F:flavin adenine dinucleotide binding"/>
    <property type="evidence" value="ECO:0007669"/>
    <property type="project" value="TreeGrafter"/>
</dbReference>
<evidence type="ECO:0000256" key="3">
    <source>
        <dbReference type="ARBA" id="ARBA00007812"/>
    </source>
</evidence>
<feature type="domain" description="Thiamine pyrophosphate enzyme N-terminal TPP-binding" evidence="13">
    <location>
        <begin position="1"/>
        <end position="112"/>
    </location>
</feature>
<dbReference type="AlphaFoldDB" id="A0A7I9WJ73"/>
<keyword evidence="7 10" id="KW-0786">Thiamine pyrophosphate</keyword>
<dbReference type="InterPro" id="IPR045229">
    <property type="entry name" value="TPP_enz"/>
</dbReference>
<keyword evidence="8" id="KW-0100">Branched-chain amino acid biosynthesis</keyword>
<dbReference type="PANTHER" id="PTHR18968:SF13">
    <property type="entry name" value="ACETOLACTATE SYNTHASE CATALYTIC SUBUNIT, MITOCHONDRIAL"/>
    <property type="match status" value="1"/>
</dbReference>
<dbReference type="SUPFAM" id="SSF52467">
    <property type="entry name" value="DHS-like NAD/FAD-binding domain"/>
    <property type="match status" value="1"/>
</dbReference>
<evidence type="ECO:0000256" key="10">
    <source>
        <dbReference type="RuleBase" id="RU362132"/>
    </source>
</evidence>
<comment type="similarity">
    <text evidence="3 10">Belongs to the TPP enzyme family.</text>
</comment>
<dbReference type="CDD" id="cd00568">
    <property type="entry name" value="TPP_enzymes"/>
    <property type="match status" value="1"/>
</dbReference>
<feature type="domain" description="Thiamine pyrophosphate enzyme TPP-binding" evidence="12">
    <location>
        <begin position="385"/>
        <end position="529"/>
    </location>
</feature>
<proteinExistence type="inferred from homology"/>
<comment type="pathway">
    <text evidence="2">Amino-acid biosynthesis; L-valine biosynthesis; L-valine from pyruvate: step 1/4.</text>
</comment>
<dbReference type="UniPathway" id="UPA00049">
    <property type="reaction ID" value="UER00059"/>
</dbReference>
<evidence type="ECO:0000256" key="1">
    <source>
        <dbReference type="ARBA" id="ARBA00004974"/>
    </source>
</evidence>
<dbReference type="RefSeq" id="WP_193488800.1">
    <property type="nucleotide sequence ID" value="NZ_BAAAMC010000012.1"/>
</dbReference>
<dbReference type="Gene3D" id="3.40.50.1220">
    <property type="entry name" value="TPP-binding domain"/>
    <property type="match status" value="1"/>
</dbReference>
<feature type="domain" description="Thiamine pyrophosphate enzyme central" evidence="11">
    <location>
        <begin position="188"/>
        <end position="317"/>
    </location>
</feature>
<dbReference type="InterPro" id="IPR011766">
    <property type="entry name" value="TPP_enzyme_TPP-bd"/>
</dbReference>
<dbReference type="InterPro" id="IPR012000">
    <property type="entry name" value="Thiamin_PyroP_enz_cen_dom"/>
</dbReference>
<dbReference type="Proteomes" id="UP000465241">
    <property type="component" value="Unassembled WGS sequence"/>
</dbReference>
<evidence type="ECO:0000259" key="13">
    <source>
        <dbReference type="Pfam" id="PF02776"/>
    </source>
</evidence>
<dbReference type="CDD" id="cd07035">
    <property type="entry name" value="TPP_PYR_POX_like"/>
    <property type="match status" value="1"/>
</dbReference>
<dbReference type="SUPFAM" id="SSF52518">
    <property type="entry name" value="Thiamin diphosphate-binding fold (THDP-binding)"/>
    <property type="match status" value="2"/>
</dbReference>
<dbReference type="EC" id="2.2.1.6" evidence="4"/>
<dbReference type="Pfam" id="PF00205">
    <property type="entry name" value="TPP_enzyme_M"/>
    <property type="match status" value="1"/>
</dbReference>
<keyword evidence="15" id="KW-1185">Reference proteome</keyword>
<dbReference type="InterPro" id="IPR029035">
    <property type="entry name" value="DHS-like_NAD/FAD-binding_dom"/>
</dbReference>
<dbReference type="PANTHER" id="PTHR18968">
    <property type="entry name" value="THIAMINE PYROPHOSPHATE ENZYMES"/>
    <property type="match status" value="1"/>
</dbReference>
<dbReference type="InterPro" id="IPR012001">
    <property type="entry name" value="Thiamin_PyroP_enz_TPP-bd_dom"/>
</dbReference>
<comment type="caution">
    <text evidence="14">The sequence shown here is derived from an EMBL/GenBank/DDBJ whole genome shotgun (WGS) entry which is preliminary data.</text>
</comment>
<evidence type="ECO:0000256" key="8">
    <source>
        <dbReference type="ARBA" id="ARBA00023304"/>
    </source>
</evidence>
<evidence type="ECO:0000313" key="14">
    <source>
        <dbReference type="EMBL" id="GFG57703.1"/>
    </source>
</evidence>
<dbReference type="Pfam" id="PF02775">
    <property type="entry name" value="TPP_enzyme_C"/>
    <property type="match status" value="1"/>
</dbReference>
<dbReference type="GO" id="GO:0005948">
    <property type="term" value="C:acetolactate synthase complex"/>
    <property type="evidence" value="ECO:0007669"/>
    <property type="project" value="TreeGrafter"/>
</dbReference>
<dbReference type="Gene3D" id="3.40.50.970">
    <property type="match status" value="2"/>
</dbReference>
<evidence type="ECO:0000256" key="9">
    <source>
        <dbReference type="ARBA" id="ARBA00048670"/>
    </source>
</evidence>
<dbReference type="UniPathway" id="UPA00047">
    <property type="reaction ID" value="UER00055"/>
</dbReference>
<dbReference type="InterPro" id="IPR029061">
    <property type="entry name" value="THDP-binding"/>
</dbReference>
<evidence type="ECO:0000313" key="15">
    <source>
        <dbReference type="Proteomes" id="UP000465241"/>
    </source>
</evidence>
<dbReference type="EMBL" id="BLKT01000003">
    <property type="protein sequence ID" value="GFG57703.1"/>
    <property type="molecule type" value="Genomic_DNA"/>
</dbReference>
<evidence type="ECO:0000256" key="6">
    <source>
        <dbReference type="ARBA" id="ARBA00022827"/>
    </source>
</evidence>
<keyword evidence="5" id="KW-0285">Flavoprotein</keyword>
<comment type="catalytic activity">
    <reaction evidence="9">
        <text>2 pyruvate + H(+) = (2S)-2-acetolactate + CO2</text>
        <dbReference type="Rhea" id="RHEA:25249"/>
        <dbReference type="ChEBI" id="CHEBI:15361"/>
        <dbReference type="ChEBI" id="CHEBI:15378"/>
        <dbReference type="ChEBI" id="CHEBI:16526"/>
        <dbReference type="ChEBI" id="CHEBI:58476"/>
        <dbReference type="EC" id="2.2.1.6"/>
    </reaction>
</comment>